<dbReference type="PANTHER" id="PTHR33627">
    <property type="entry name" value="TRANSPOSASE"/>
    <property type="match status" value="1"/>
</dbReference>
<reference evidence="2 3" key="1">
    <citation type="submission" date="2018-02" db="EMBL/GenBank/DDBJ databases">
        <authorList>
            <person name="Cohen D.B."/>
            <person name="Kent A.D."/>
        </authorList>
    </citation>
    <scope>NUCLEOTIDE SEQUENCE [LARGE SCALE GENOMIC DNA]</scope>
    <source>
        <strain evidence="2 3">CCAP 1448/3</strain>
    </source>
</reference>
<feature type="domain" description="Transposase IS701-like DDE" evidence="1">
    <location>
        <begin position="67"/>
        <end position="245"/>
    </location>
</feature>
<dbReference type="Proteomes" id="UP000238762">
    <property type="component" value="Unassembled WGS sequence"/>
</dbReference>
<dbReference type="PANTHER" id="PTHR33627:SF1">
    <property type="entry name" value="TRANSPOSASE"/>
    <property type="match status" value="1"/>
</dbReference>
<evidence type="ECO:0000313" key="2">
    <source>
        <dbReference type="EMBL" id="PSB04750.1"/>
    </source>
</evidence>
<dbReference type="OrthoDB" id="517776at2"/>
<accession>A0A2T1C906</accession>
<keyword evidence="3" id="KW-1185">Reference proteome</keyword>
<protein>
    <submittedName>
        <fullName evidence="2">IS701 family transposase</fullName>
    </submittedName>
</protein>
<dbReference type="EMBL" id="PVWJ01000008">
    <property type="protein sequence ID" value="PSB04750.1"/>
    <property type="molecule type" value="Genomic_DNA"/>
</dbReference>
<organism evidence="2 3">
    <name type="scientific">Merismopedia glauca CCAP 1448/3</name>
    <dbReference type="NCBI Taxonomy" id="1296344"/>
    <lineage>
        <taxon>Bacteria</taxon>
        <taxon>Bacillati</taxon>
        <taxon>Cyanobacteriota</taxon>
        <taxon>Cyanophyceae</taxon>
        <taxon>Synechococcales</taxon>
        <taxon>Merismopediaceae</taxon>
        <taxon>Merismopedia</taxon>
    </lineage>
</organism>
<proteinExistence type="predicted"/>
<reference evidence="2 3" key="2">
    <citation type="submission" date="2018-03" db="EMBL/GenBank/DDBJ databases">
        <title>The ancient ancestry and fast evolution of plastids.</title>
        <authorList>
            <person name="Moore K.R."/>
            <person name="Magnabosco C."/>
            <person name="Momper L."/>
            <person name="Gold D.A."/>
            <person name="Bosak T."/>
            <person name="Fournier G.P."/>
        </authorList>
    </citation>
    <scope>NUCLEOTIDE SEQUENCE [LARGE SCALE GENOMIC DNA]</scope>
    <source>
        <strain evidence="2 3">CCAP 1448/3</strain>
    </source>
</reference>
<sequence length="420" mass="48741">MLVIPIFRELCNSRYRKVSSHTSPHLSAPDSNRLMVSPKIAVQTVSFVDEYCEAYKNIFSEVRTFENFKFLHLGIMSQIQRKSLTGIAKAIGLKDSQPLNNFLKNSPWDVQALRLKRLMWLKDKLNNRSFVLVINEIGDKKKGNTTAYVAKQYICQLAKTENAIVSINAYGVLDGITFPLIFKVFKPQNSLSLNEEYQTKPQLAIAIIQQLKEMGFKFDLVIADNIYTKNSEFLELSSKLSIHLLLPNQDCNSDTFVRSHNRVNLDIIELHKLAQTNQRSQADLEPKNRGMFKEQTEIKSSTSSNSTWHIKGEREASESYKMGEIYNFVNWVEYGFQQVKQELGWGDFRVTNYRAIERWWEIIFSVYWMISLHSDVFQTGKQNQSQKSILSQQQPTSISSLEEQMIWYHRLDNLQSIIHL</sequence>
<dbReference type="InterPro" id="IPR038721">
    <property type="entry name" value="IS701-like_DDE_dom"/>
</dbReference>
<name>A0A2T1C906_9CYAN</name>
<comment type="caution">
    <text evidence="2">The sequence shown here is derived from an EMBL/GenBank/DDBJ whole genome shotgun (WGS) entry which is preliminary data.</text>
</comment>
<evidence type="ECO:0000259" key="1">
    <source>
        <dbReference type="Pfam" id="PF13546"/>
    </source>
</evidence>
<dbReference type="AlphaFoldDB" id="A0A2T1C906"/>
<evidence type="ECO:0000313" key="3">
    <source>
        <dbReference type="Proteomes" id="UP000238762"/>
    </source>
</evidence>
<gene>
    <name evidence="2" type="ORF">C7B64_02725</name>
</gene>
<dbReference type="Pfam" id="PF13546">
    <property type="entry name" value="DDE_5"/>
    <property type="match status" value="1"/>
</dbReference>
<dbReference type="InterPro" id="IPR039365">
    <property type="entry name" value="IS701-like"/>
</dbReference>